<evidence type="ECO:0000313" key="2">
    <source>
        <dbReference type="Proteomes" id="UP000095283"/>
    </source>
</evidence>
<proteinExistence type="predicted"/>
<dbReference type="Proteomes" id="UP000095283">
    <property type="component" value="Unplaced"/>
</dbReference>
<name>A0A1I7WD02_HETBA</name>
<sequence>MADIHFDPDDYQYGTRSTASRIPTILPNELSSIPSMDELSDVLKTWDATHSQSNFDPIPVLTSVYIRYCIRILEDVEYHMINFSFFSTNLVVEKTQSGKRGKHILRVDEGSIFRFTNINDVRLTFDALRLDEKILNDMVDYFLFFIASYFFSVLNLLFVKISLFSIALSYIELESDPLPEMARNALEVLWICSCLPKVQLEFCEMFQFISSRMEGITLVVLLRPLTLIYIWYPNLYFKNCFLNTLYTDRISSFSKYFMNVNSFLV</sequence>
<feature type="transmembrane region" description="Helical" evidence="1">
    <location>
        <begin position="215"/>
        <end position="232"/>
    </location>
</feature>
<dbReference type="WBParaSite" id="Hba_02618">
    <property type="protein sequence ID" value="Hba_02618"/>
    <property type="gene ID" value="Hba_02618"/>
</dbReference>
<evidence type="ECO:0000313" key="3">
    <source>
        <dbReference type="WBParaSite" id="Hba_02618"/>
    </source>
</evidence>
<keyword evidence="2" id="KW-1185">Reference proteome</keyword>
<organism evidence="2 3">
    <name type="scientific">Heterorhabditis bacteriophora</name>
    <name type="common">Entomopathogenic nematode worm</name>
    <dbReference type="NCBI Taxonomy" id="37862"/>
    <lineage>
        <taxon>Eukaryota</taxon>
        <taxon>Metazoa</taxon>
        <taxon>Ecdysozoa</taxon>
        <taxon>Nematoda</taxon>
        <taxon>Chromadorea</taxon>
        <taxon>Rhabditida</taxon>
        <taxon>Rhabditina</taxon>
        <taxon>Rhabditomorpha</taxon>
        <taxon>Strongyloidea</taxon>
        <taxon>Heterorhabditidae</taxon>
        <taxon>Heterorhabditis</taxon>
    </lineage>
</organism>
<reference evidence="3" key="1">
    <citation type="submission" date="2016-11" db="UniProtKB">
        <authorList>
            <consortium name="WormBaseParasite"/>
        </authorList>
    </citation>
    <scope>IDENTIFICATION</scope>
</reference>
<keyword evidence="1" id="KW-0812">Transmembrane</keyword>
<feature type="transmembrane region" description="Helical" evidence="1">
    <location>
        <begin position="141"/>
        <end position="171"/>
    </location>
</feature>
<accession>A0A1I7WD02</accession>
<protein>
    <submittedName>
        <fullName evidence="3">NR LBD domain-containing protein</fullName>
    </submittedName>
</protein>
<keyword evidence="1" id="KW-1133">Transmembrane helix</keyword>
<evidence type="ECO:0000256" key="1">
    <source>
        <dbReference type="SAM" id="Phobius"/>
    </source>
</evidence>
<keyword evidence="1" id="KW-0472">Membrane</keyword>
<dbReference type="AlphaFoldDB" id="A0A1I7WD02"/>